<dbReference type="Proteomes" id="UP000216605">
    <property type="component" value="Unassembled WGS sequence"/>
</dbReference>
<proteinExistence type="predicted"/>
<reference evidence="3 4" key="1">
    <citation type="submission" date="2017-07" db="EMBL/GenBank/DDBJ databases">
        <title>Flavobacterium cyanobacteriorum sp. nov., isolated from cyanobacterial aggregates in a eutrophic lake.</title>
        <authorList>
            <person name="Cai H."/>
        </authorList>
    </citation>
    <scope>NUCLEOTIDE SEQUENCE [LARGE SCALE GENOMIC DNA]</scope>
    <source>
        <strain evidence="3 4">TH021</strain>
    </source>
</reference>
<dbReference type="AlphaFoldDB" id="A0A255ZX06"/>
<dbReference type="EMBL" id="NOXV01000126">
    <property type="protein sequence ID" value="OYQ46077.1"/>
    <property type="molecule type" value="Genomic_DNA"/>
</dbReference>
<keyword evidence="4" id="KW-1185">Reference proteome</keyword>
<feature type="signal peptide" evidence="2">
    <location>
        <begin position="1"/>
        <end position="21"/>
    </location>
</feature>
<feature type="chain" id="PRO_5012491122" evidence="2">
    <location>
        <begin position="22"/>
        <end position="164"/>
    </location>
</feature>
<sequence>MKNTIVTILCAIFMVFFIAHQCDKSIQEDRAEQAAQPKEEIHCMSCSKDLTDDYNRINPNGTGYFCTLCYQKTMKGIHDDMRAEGYNTSEYSQEQSDYASDYSDYSSDSQSSSDYSVGSDGKLYENEACELCSGTGVETGTNMHTGETEGRICPMCDGKGRRSY</sequence>
<evidence type="ECO:0000256" key="1">
    <source>
        <dbReference type="SAM" id="MobiDB-lite"/>
    </source>
</evidence>
<organism evidence="3 4">
    <name type="scientific">Flavobacterium cyanobacteriorum</name>
    <dbReference type="NCBI Taxonomy" id="2022802"/>
    <lineage>
        <taxon>Bacteria</taxon>
        <taxon>Pseudomonadati</taxon>
        <taxon>Bacteroidota</taxon>
        <taxon>Flavobacteriia</taxon>
        <taxon>Flavobacteriales</taxon>
        <taxon>Flavobacteriaceae</taxon>
        <taxon>Flavobacterium</taxon>
    </lineage>
</organism>
<feature type="region of interest" description="Disordered" evidence="1">
    <location>
        <begin position="86"/>
        <end position="119"/>
    </location>
</feature>
<comment type="caution">
    <text evidence="3">The sequence shown here is derived from an EMBL/GenBank/DDBJ whole genome shotgun (WGS) entry which is preliminary data.</text>
</comment>
<evidence type="ECO:0000256" key="2">
    <source>
        <dbReference type="SAM" id="SignalP"/>
    </source>
</evidence>
<keyword evidence="2" id="KW-0732">Signal</keyword>
<name>A0A255ZX06_9FLAO</name>
<gene>
    <name evidence="3" type="ORF">CHU92_01665</name>
</gene>
<feature type="compositionally biased region" description="Low complexity" evidence="1">
    <location>
        <begin position="91"/>
        <end position="116"/>
    </location>
</feature>
<protein>
    <submittedName>
        <fullName evidence="3">Uncharacterized protein</fullName>
    </submittedName>
</protein>
<evidence type="ECO:0000313" key="4">
    <source>
        <dbReference type="Proteomes" id="UP000216605"/>
    </source>
</evidence>
<evidence type="ECO:0000313" key="3">
    <source>
        <dbReference type="EMBL" id="OYQ46077.1"/>
    </source>
</evidence>
<accession>A0A255ZX06</accession>